<feature type="signal peptide" evidence="2">
    <location>
        <begin position="1"/>
        <end position="18"/>
    </location>
</feature>
<evidence type="ECO:0000256" key="2">
    <source>
        <dbReference type="SAM" id="SignalP"/>
    </source>
</evidence>
<protein>
    <submittedName>
        <fullName evidence="4">YARHG domain-containing protein</fullName>
    </submittedName>
</protein>
<dbReference type="InterPro" id="IPR029050">
    <property type="entry name" value="Immunoprotect_excell_Ig-like"/>
</dbReference>
<feature type="chain" id="PRO_5039250257" evidence="2">
    <location>
        <begin position="19"/>
        <end position="406"/>
    </location>
</feature>
<reference evidence="4" key="2">
    <citation type="journal article" date="2021" name="PeerJ">
        <title>Extensive microbial diversity within the chicken gut microbiome revealed by metagenomics and culture.</title>
        <authorList>
            <person name="Gilroy R."/>
            <person name="Ravi A."/>
            <person name="Getino M."/>
            <person name="Pursley I."/>
            <person name="Horton D.L."/>
            <person name="Alikhan N.F."/>
            <person name="Baker D."/>
            <person name="Gharbi K."/>
            <person name="Hall N."/>
            <person name="Watson M."/>
            <person name="Adriaenssens E.M."/>
            <person name="Foster-Nyarko E."/>
            <person name="Jarju S."/>
            <person name="Secka A."/>
            <person name="Antonio M."/>
            <person name="Oren A."/>
            <person name="Chaudhuri R.R."/>
            <person name="La Ragione R."/>
            <person name="Hildebrand F."/>
            <person name="Pallen M.J."/>
        </authorList>
    </citation>
    <scope>NUCLEOTIDE SEQUENCE</scope>
    <source>
        <strain evidence="4">E3-2379</strain>
    </source>
</reference>
<feature type="domain" description="YARHG" evidence="3">
    <location>
        <begin position="320"/>
        <end position="405"/>
    </location>
</feature>
<reference evidence="4" key="1">
    <citation type="submission" date="2020-10" db="EMBL/GenBank/DDBJ databases">
        <authorList>
            <person name="Gilroy R."/>
        </authorList>
    </citation>
    <scope>NUCLEOTIDE SEQUENCE</scope>
    <source>
        <strain evidence="4">E3-2379</strain>
    </source>
</reference>
<comment type="caution">
    <text evidence="4">The sequence shown here is derived from an EMBL/GenBank/DDBJ whole genome shotgun (WGS) entry which is preliminary data.</text>
</comment>
<proteinExistence type="predicted"/>
<dbReference type="Pfam" id="PF13308">
    <property type="entry name" value="YARHG"/>
    <property type="match status" value="1"/>
</dbReference>
<keyword evidence="1 2" id="KW-0732">Signal</keyword>
<dbReference type="Gene3D" id="1.20.58.1690">
    <property type="match status" value="1"/>
</dbReference>
<dbReference type="PROSITE" id="PS51257">
    <property type="entry name" value="PROKAR_LIPOPROTEIN"/>
    <property type="match status" value="1"/>
</dbReference>
<dbReference type="Proteomes" id="UP000823618">
    <property type="component" value="Unassembled WGS sequence"/>
</dbReference>
<dbReference type="EMBL" id="JADIML010000297">
    <property type="protein sequence ID" value="MBO8464319.1"/>
    <property type="molecule type" value="Genomic_DNA"/>
</dbReference>
<dbReference type="InterPro" id="IPR031989">
    <property type="entry name" value="DUF5067"/>
</dbReference>
<evidence type="ECO:0000313" key="4">
    <source>
        <dbReference type="EMBL" id="MBO8464319.1"/>
    </source>
</evidence>
<dbReference type="AlphaFoldDB" id="A0A9D9I2Z5"/>
<dbReference type="Gene3D" id="2.60.40.1240">
    <property type="match status" value="1"/>
</dbReference>
<evidence type="ECO:0000313" key="5">
    <source>
        <dbReference type="Proteomes" id="UP000823618"/>
    </source>
</evidence>
<dbReference type="SMART" id="SM01324">
    <property type="entry name" value="YARHG"/>
    <property type="match status" value="1"/>
</dbReference>
<dbReference type="InterPro" id="IPR025582">
    <property type="entry name" value="YARHG_dom"/>
</dbReference>
<gene>
    <name evidence="4" type="ORF">IAC13_10350</name>
</gene>
<sequence>MKKWKKIIKVIVISSCVAGVLVGCSNESEEAKSTEKQKVLSNVTSQEEENQENQISVQANTGYNQALVGADQVRTALDGSHNQIIKFDTTDGSSISAMDAIIGSLVTLDPKHKNILMVDFQYYNNSNESYSWMIPWSIQAFQNGIELQQSIEFSLQVDSSETFTDVMPGATLSFALAYELRDANAPVIIQVKSNSNLFSDDNNMMQVEYDVAKIRRYYSEQIDAATQEAEESEKEESGALIQNEEQALEYLKKYLEDNNAYIPGHIEFDGLTEQGYNFHGYDDMGDHIATSFWYAVSKDGKIYDGVMGNYVDAIESDTSIEYILPYSDSQYYTYDEVSQLSLEDLRIARNEIFARYGYIFRDEGLKEHFERCSWYVPTGMSSEEIESSLNDFEKQNLQLIKQCENE</sequence>
<evidence type="ECO:0000259" key="3">
    <source>
        <dbReference type="SMART" id="SM01324"/>
    </source>
</evidence>
<accession>A0A9D9I2Z5</accession>
<dbReference type="Pfam" id="PF16729">
    <property type="entry name" value="DUF5067"/>
    <property type="match status" value="1"/>
</dbReference>
<evidence type="ECO:0000256" key="1">
    <source>
        <dbReference type="ARBA" id="ARBA00022729"/>
    </source>
</evidence>
<dbReference type="InterPro" id="IPR038434">
    <property type="entry name" value="YARHG_sf"/>
</dbReference>
<name>A0A9D9I2Z5_9FIRM</name>
<organism evidence="4 5">
    <name type="scientific">Candidatus Scybalomonas excrementavium</name>
    <dbReference type="NCBI Taxonomy" id="2840943"/>
    <lineage>
        <taxon>Bacteria</taxon>
        <taxon>Bacillati</taxon>
        <taxon>Bacillota</taxon>
        <taxon>Clostridia</taxon>
        <taxon>Lachnospirales</taxon>
        <taxon>Lachnospiraceae</taxon>
        <taxon>Lachnospiraceae incertae sedis</taxon>
        <taxon>Candidatus Scybalomonas</taxon>
    </lineage>
</organism>